<dbReference type="InterPro" id="IPR009057">
    <property type="entry name" value="Homeodomain-like_sf"/>
</dbReference>
<evidence type="ECO:0000313" key="7">
    <source>
        <dbReference type="Proteomes" id="UP000572635"/>
    </source>
</evidence>
<evidence type="ECO:0000259" key="5">
    <source>
        <dbReference type="PROSITE" id="PS50977"/>
    </source>
</evidence>
<dbReference type="Gene3D" id="1.10.10.60">
    <property type="entry name" value="Homeodomain-like"/>
    <property type="match status" value="1"/>
</dbReference>
<feature type="DNA-binding region" description="H-T-H motif" evidence="4">
    <location>
        <begin position="38"/>
        <end position="57"/>
    </location>
</feature>
<comment type="caution">
    <text evidence="6">The sequence shown here is derived from an EMBL/GenBank/DDBJ whole genome shotgun (WGS) entry which is preliminary data.</text>
</comment>
<dbReference type="InterPro" id="IPR036271">
    <property type="entry name" value="Tet_transcr_reg_TetR-rel_C_sf"/>
</dbReference>
<dbReference type="InterPro" id="IPR001647">
    <property type="entry name" value="HTH_TetR"/>
</dbReference>
<dbReference type="InterPro" id="IPR050109">
    <property type="entry name" value="HTH-type_TetR-like_transc_reg"/>
</dbReference>
<dbReference type="GO" id="GO:0003700">
    <property type="term" value="F:DNA-binding transcription factor activity"/>
    <property type="evidence" value="ECO:0007669"/>
    <property type="project" value="TreeGrafter"/>
</dbReference>
<dbReference type="Proteomes" id="UP000572635">
    <property type="component" value="Unassembled WGS sequence"/>
</dbReference>
<proteinExistence type="predicted"/>
<keyword evidence="3" id="KW-0804">Transcription</keyword>
<dbReference type="SUPFAM" id="SSF48498">
    <property type="entry name" value="Tetracyclin repressor-like, C-terminal domain"/>
    <property type="match status" value="1"/>
</dbReference>
<dbReference type="GO" id="GO:0000976">
    <property type="term" value="F:transcription cis-regulatory region binding"/>
    <property type="evidence" value="ECO:0007669"/>
    <property type="project" value="TreeGrafter"/>
</dbReference>
<reference evidence="6 7" key="1">
    <citation type="submission" date="2020-08" db="EMBL/GenBank/DDBJ databases">
        <title>Sequencing the genomes of 1000 actinobacteria strains.</title>
        <authorList>
            <person name="Klenk H.-P."/>
        </authorList>
    </citation>
    <scope>NUCLEOTIDE SEQUENCE [LARGE SCALE GENOMIC DNA]</scope>
    <source>
        <strain evidence="6 7">DSM 44551</strain>
    </source>
</reference>
<dbReference type="SUPFAM" id="SSF46689">
    <property type="entry name" value="Homeodomain-like"/>
    <property type="match status" value="1"/>
</dbReference>
<sequence length="208" mass="22546">MSYWVSPSTQQRERRLSVSRIARAAARVLDRGGEGALSTRSVADELGVAPSSLYRHVRTKDHLLDLALDEVLARDLDRVTGGGLDAPHLLTRWFAHLTEHPWAAPAVLARTPLGPAYLRLADELCRALGDAGVPPRQVLARSYSLTALVAGLAIAHTHHRGAQRPEDGYPVDLGSAPHLAEAVAAAQVGWERTVRDSVTRLAGARRDR</sequence>
<dbReference type="PANTHER" id="PTHR30055">
    <property type="entry name" value="HTH-TYPE TRANSCRIPTIONAL REGULATOR RUTR"/>
    <property type="match status" value="1"/>
</dbReference>
<evidence type="ECO:0000256" key="1">
    <source>
        <dbReference type="ARBA" id="ARBA00023015"/>
    </source>
</evidence>
<dbReference type="Pfam" id="PF00440">
    <property type="entry name" value="TetR_N"/>
    <property type="match status" value="1"/>
</dbReference>
<organism evidence="6 7">
    <name type="scientific">Nocardiopsis composta</name>
    <dbReference type="NCBI Taxonomy" id="157465"/>
    <lineage>
        <taxon>Bacteria</taxon>
        <taxon>Bacillati</taxon>
        <taxon>Actinomycetota</taxon>
        <taxon>Actinomycetes</taxon>
        <taxon>Streptosporangiales</taxon>
        <taxon>Nocardiopsidaceae</taxon>
        <taxon>Nocardiopsis</taxon>
    </lineage>
</organism>
<protein>
    <submittedName>
        <fullName evidence="6">AcrR family transcriptional regulator</fullName>
    </submittedName>
</protein>
<accession>A0A7W8VCG7</accession>
<evidence type="ECO:0000256" key="4">
    <source>
        <dbReference type="PROSITE-ProRule" id="PRU00335"/>
    </source>
</evidence>
<evidence type="ECO:0000256" key="3">
    <source>
        <dbReference type="ARBA" id="ARBA00023163"/>
    </source>
</evidence>
<keyword evidence="1" id="KW-0805">Transcription regulation</keyword>
<gene>
    <name evidence="6" type="ORF">HDA36_000997</name>
</gene>
<keyword evidence="2 4" id="KW-0238">DNA-binding</keyword>
<dbReference type="Pfam" id="PF02909">
    <property type="entry name" value="TetR_C_1"/>
    <property type="match status" value="1"/>
</dbReference>
<dbReference type="EMBL" id="JACHDB010000001">
    <property type="protein sequence ID" value="MBB5430913.1"/>
    <property type="molecule type" value="Genomic_DNA"/>
</dbReference>
<name>A0A7W8VCG7_9ACTN</name>
<evidence type="ECO:0000256" key="2">
    <source>
        <dbReference type="ARBA" id="ARBA00023125"/>
    </source>
</evidence>
<evidence type="ECO:0000313" key="6">
    <source>
        <dbReference type="EMBL" id="MBB5430913.1"/>
    </source>
</evidence>
<dbReference type="RefSeq" id="WP_312893487.1">
    <property type="nucleotide sequence ID" value="NZ_BAAAJD010000034.1"/>
</dbReference>
<feature type="domain" description="HTH tetR-type" evidence="5">
    <location>
        <begin position="15"/>
        <end position="75"/>
    </location>
</feature>
<dbReference type="PANTHER" id="PTHR30055:SF151">
    <property type="entry name" value="TRANSCRIPTIONAL REGULATORY PROTEIN"/>
    <property type="match status" value="1"/>
</dbReference>
<keyword evidence="7" id="KW-1185">Reference proteome</keyword>
<dbReference type="GO" id="GO:0045892">
    <property type="term" value="P:negative regulation of DNA-templated transcription"/>
    <property type="evidence" value="ECO:0007669"/>
    <property type="project" value="InterPro"/>
</dbReference>
<dbReference type="PROSITE" id="PS50977">
    <property type="entry name" value="HTH_TETR_2"/>
    <property type="match status" value="1"/>
</dbReference>
<dbReference type="AlphaFoldDB" id="A0A7W8VCG7"/>
<dbReference type="Gene3D" id="1.10.357.10">
    <property type="entry name" value="Tetracycline Repressor, domain 2"/>
    <property type="match status" value="1"/>
</dbReference>
<dbReference type="InterPro" id="IPR004111">
    <property type="entry name" value="Repressor_TetR_C"/>
</dbReference>